<comment type="caution">
    <text evidence="1">The sequence shown here is derived from an EMBL/GenBank/DDBJ whole genome shotgun (WGS) entry which is preliminary data.</text>
</comment>
<dbReference type="OrthoDB" id="2622328at2"/>
<dbReference type="EMBL" id="RYZZ01000008">
    <property type="protein sequence ID" value="RUQ29646.1"/>
    <property type="molecule type" value="Genomic_DNA"/>
</dbReference>
<keyword evidence="2" id="KW-1185">Reference proteome</keyword>
<dbReference type="Proteomes" id="UP000267430">
    <property type="component" value="Unassembled WGS sequence"/>
</dbReference>
<reference evidence="1 2" key="1">
    <citation type="submission" date="2018-12" db="EMBL/GenBank/DDBJ databases">
        <title>Bacillus chawlae sp. nov., Bacillus glennii sp. nov., and Bacillus saganii sp. nov. Isolated from the Vehicle Assembly Building at Kennedy Space Center where the Viking Spacecraft were Assembled.</title>
        <authorList>
            <person name="Seuylemezian A."/>
            <person name="Vaishampayan P."/>
        </authorList>
    </citation>
    <scope>NUCLEOTIDE SEQUENCE [LARGE SCALE GENOMIC DNA]</scope>
    <source>
        <strain evidence="1 2">L5</strain>
    </source>
</reference>
<evidence type="ECO:0000313" key="1">
    <source>
        <dbReference type="EMBL" id="RUQ29646.1"/>
    </source>
</evidence>
<organism evidence="1 2">
    <name type="scientific">Peribacillus cavernae</name>
    <dbReference type="NCBI Taxonomy" id="1674310"/>
    <lineage>
        <taxon>Bacteria</taxon>
        <taxon>Bacillati</taxon>
        <taxon>Bacillota</taxon>
        <taxon>Bacilli</taxon>
        <taxon>Bacillales</taxon>
        <taxon>Bacillaceae</taxon>
        <taxon>Peribacillus</taxon>
    </lineage>
</organism>
<accession>A0A3S0VKC8</accession>
<name>A0A3S0VKC8_9BACI</name>
<gene>
    <name evidence="1" type="ORF">ELQ35_09825</name>
</gene>
<evidence type="ECO:0000313" key="2">
    <source>
        <dbReference type="Proteomes" id="UP000267430"/>
    </source>
</evidence>
<dbReference type="AlphaFoldDB" id="A0A3S0VKC8"/>
<proteinExistence type="predicted"/>
<sequence length="76" mass="8510">MIVQRTFACSVTACVPHFYQTSQGKHTFFLSMSPLHLLYAPFGSKGFDLFRSLTQAHLALYEVRVPKGGDLPLTSF</sequence>
<protein>
    <submittedName>
        <fullName evidence="1">Uncharacterized protein</fullName>
    </submittedName>
</protein>